<dbReference type="RefSeq" id="WP_382420018.1">
    <property type="nucleotide sequence ID" value="NZ_JBHSCW010000001.1"/>
</dbReference>
<dbReference type="Gene3D" id="3.40.50.1980">
    <property type="entry name" value="Nitrogenase molybdenum iron protein domain"/>
    <property type="match status" value="2"/>
</dbReference>
<dbReference type="SUPFAM" id="SSF53807">
    <property type="entry name" value="Helical backbone' metal receptor"/>
    <property type="match status" value="1"/>
</dbReference>
<dbReference type="PANTHER" id="PTHR30535">
    <property type="entry name" value="VITAMIN B12-BINDING PROTEIN"/>
    <property type="match status" value="1"/>
</dbReference>
<keyword evidence="4" id="KW-1185">Reference proteome</keyword>
<organism evidence="3 4">
    <name type="scientific">Fodinicurvata halophila</name>
    <dbReference type="NCBI Taxonomy" id="1419723"/>
    <lineage>
        <taxon>Bacteria</taxon>
        <taxon>Pseudomonadati</taxon>
        <taxon>Pseudomonadota</taxon>
        <taxon>Alphaproteobacteria</taxon>
        <taxon>Rhodospirillales</taxon>
        <taxon>Rhodovibrionaceae</taxon>
        <taxon>Fodinicurvata</taxon>
    </lineage>
</organism>
<keyword evidence="1" id="KW-0732">Signal</keyword>
<evidence type="ECO:0000256" key="1">
    <source>
        <dbReference type="SAM" id="SignalP"/>
    </source>
</evidence>
<dbReference type="InterPro" id="IPR050902">
    <property type="entry name" value="ABC_Transporter_SBP"/>
</dbReference>
<dbReference type="PROSITE" id="PS50983">
    <property type="entry name" value="FE_B12_PBP"/>
    <property type="match status" value="1"/>
</dbReference>
<comment type="caution">
    <text evidence="3">The sequence shown here is derived from an EMBL/GenBank/DDBJ whole genome shotgun (WGS) entry which is preliminary data.</text>
</comment>
<feature type="signal peptide" evidence="1">
    <location>
        <begin position="1"/>
        <end position="23"/>
    </location>
</feature>
<evidence type="ECO:0000259" key="2">
    <source>
        <dbReference type="PROSITE" id="PS50983"/>
    </source>
</evidence>
<name>A0ABV8UGR6_9PROT</name>
<protein>
    <submittedName>
        <fullName evidence="3">ABC transporter substrate-binding protein</fullName>
    </submittedName>
</protein>
<proteinExistence type="predicted"/>
<feature type="chain" id="PRO_5046202472" evidence="1">
    <location>
        <begin position="24"/>
        <end position="282"/>
    </location>
</feature>
<dbReference type="Proteomes" id="UP001595799">
    <property type="component" value="Unassembled WGS sequence"/>
</dbReference>
<evidence type="ECO:0000313" key="4">
    <source>
        <dbReference type="Proteomes" id="UP001595799"/>
    </source>
</evidence>
<dbReference type="EMBL" id="JBHSCW010000001">
    <property type="protein sequence ID" value="MFC4349998.1"/>
    <property type="molecule type" value="Genomic_DNA"/>
</dbReference>
<reference evidence="4" key="1">
    <citation type="journal article" date="2019" name="Int. J. Syst. Evol. Microbiol.">
        <title>The Global Catalogue of Microorganisms (GCM) 10K type strain sequencing project: providing services to taxonomists for standard genome sequencing and annotation.</title>
        <authorList>
            <consortium name="The Broad Institute Genomics Platform"/>
            <consortium name="The Broad Institute Genome Sequencing Center for Infectious Disease"/>
            <person name="Wu L."/>
            <person name="Ma J."/>
        </authorList>
    </citation>
    <scope>NUCLEOTIDE SEQUENCE [LARGE SCALE GENOMIC DNA]</scope>
    <source>
        <strain evidence="4">CECT 8472</strain>
    </source>
</reference>
<dbReference type="PANTHER" id="PTHR30535:SF34">
    <property type="entry name" value="MOLYBDATE-BINDING PROTEIN MOLA"/>
    <property type="match status" value="1"/>
</dbReference>
<feature type="domain" description="Fe/B12 periplasmic-binding" evidence="2">
    <location>
        <begin position="28"/>
        <end position="278"/>
    </location>
</feature>
<evidence type="ECO:0000313" key="3">
    <source>
        <dbReference type="EMBL" id="MFC4349998.1"/>
    </source>
</evidence>
<accession>A0ABV8UGR6</accession>
<sequence length="282" mass="29857">MRARFLPLLLLLLWAGTSASADADAPSRVVSLNLCADELVLRLADREDVASVTWLAHDPSISNVAWQASQVGVNHGLAEEIVPLAPDLVFAGVHTTRTTVAFLKGAGIPVVELGVPQSLDAVYAQIQKVAAALGQPESGARMIVEMRRGFARLEAEAGKGNAGAFVLRPNGYTVSDGSLVDTLLERAGLVNLAAQRGLDIYGQIPLETALLSGAEVLIVDANSHGSPSMTSQLLHHPALEGATHRLDILRLPSRLWNCPGPRLVEAVERLAGAASRSQDREP</sequence>
<dbReference type="InterPro" id="IPR002491">
    <property type="entry name" value="ABC_transptr_periplasmic_BD"/>
</dbReference>
<dbReference type="Pfam" id="PF01497">
    <property type="entry name" value="Peripla_BP_2"/>
    <property type="match status" value="1"/>
</dbReference>
<gene>
    <name evidence="3" type="ORF">ACFOW6_00425</name>
</gene>